<feature type="compositionally biased region" description="Low complexity" evidence="1">
    <location>
        <begin position="1801"/>
        <end position="1813"/>
    </location>
</feature>
<feature type="compositionally biased region" description="Low complexity" evidence="1">
    <location>
        <begin position="122"/>
        <end position="132"/>
    </location>
</feature>
<dbReference type="PANTHER" id="PTHR37283">
    <property type="entry name" value="PH DOMAIN-CONTAINING PROTEIN YHR131C"/>
    <property type="match status" value="1"/>
</dbReference>
<feature type="compositionally biased region" description="Polar residues" evidence="1">
    <location>
        <begin position="733"/>
        <end position="745"/>
    </location>
</feature>
<feature type="compositionally biased region" description="Low complexity" evidence="1">
    <location>
        <begin position="23"/>
        <end position="47"/>
    </location>
</feature>
<feature type="compositionally biased region" description="Gly residues" evidence="1">
    <location>
        <begin position="1167"/>
        <end position="1176"/>
    </location>
</feature>
<feature type="compositionally biased region" description="Low complexity" evidence="1">
    <location>
        <begin position="1139"/>
        <end position="1151"/>
    </location>
</feature>
<dbReference type="PROSITE" id="PS50003">
    <property type="entry name" value="PH_DOMAIN"/>
    <property type="match status" value="1"/>
</dbReference>
<feature type="compositionally biased region" description="Low complexity" evidence="1">
    <location>
        <begin position="932"/>
        <end position="950"/>
    </location>
</feature>
<feature type="compositionally biased region" description="Polar residues" evidence="1">
    <location>
        <begin position="342"/>
        <end position="354"/>
    </location>
</feature>
<feature type="compositionally biased region" description="Basic and acidic residues" evidence="1">
    <location>
        <begin position="1828"/>
        <end position="1856"/>
    </location>
</feature>
<dbReference type="InterPro" id="IPR011993">
    <property type="entry name" value="PH-like_dom_sf"/>
</dbReference>
<feature type="region of interest" description="Disordered" evidence="1">
    <location>
        <begin position="1786"/>
        <end position="1916"/>
    </location>
</feature>
<feature type="region of interest" description="Disordered" evidence="1">
    <location>
        <begin position="1450"/>
        <end position="1481"/>
    </location>
</feature>
<feature type="compositionally biased region" description="Polar residues" evidence="1">
    <location>
        <begin position="1248"/>
        <end position="1259"/>
    </location>
</feature>
<feature type="compositionally biased region" description="Low complexity" evidence="1">
    <location>
        <begin position="266"/>
        <end position="291"/>
    </location>
</feature>
<comment type="caution">
    <text evidence="2">The sequence shown here is derived from an EMBL/GenBank/DDBJ whole genome shotgun (WGS) entry which is preliminary data.</text>
</comment>
<feature type="compositionally biased region" description="Basic residues" evidence="1">
    <location>
        <begin position="763"/>
        <end position="773"/>
    </location>
</feature>
<feature type="region of interest" description="Disordered" evidence="1">
    <location>
        <begin position="1593"/>
        <end position="1630"/>
    </location>
</feature>
<feature type="compositionally biased region" description="Low complexity" evidence="1">
    <location>
        <begin position="1057"/>
        <end position="1071"/>
    </location>
</feature>
<feature type="compositionally biased region" description="Low complexity" evidence="1">
    <location>
        <begin position="1"/>
        <end position="14"/>
    </location>
</feature>
<evidence type="ECO:0000313" key="2">
    <source>
        <dbReference type="EMBL" id="KAE8246436.1"/>
    </source>
</evidence>
<feature type="compositionally biased region" description="Low complexity" evidence="1">
    <location>
        <begin position="1260"/>
        <end position="1275"/>
    </location>
</feature>
<dbReference type="SMART" id="SM00233">
    <property type="entry name" value="PH"/>
    <property type="match status" value="1"/>
</dbReference>
<dbReference type="EMBL" id="LWDF02000483">
    <property type="protein sequence ID" value="KAE8246436.1"/>
    <property type="molecule type" value="Genomic_DNA"/>
</dbReference>
<feature type="region of interest" description="Disordered" evidence="1">
    <location>
        <begin position="1382"/>
        <end position="1401"/>
    </location>
</feature>
<feature type="compositionally biased region" description="Low complexity" evidence="1">
    <location>
        <begin position="243"/>
        <end position="256"/>
    </location>
</feature>
<feature type="compositionally biased region" description="Acidic residues" evidence="1">
    <location>
        <begin position="863"/>
        <end position="897"/>
    </location>
</feature>
<organism evidence="2 3">
    <name type="scientific">Tilletia indica</name>
    <dbReference type="NCBI Taxonomy" id="43049"/>
    <lineage>
        <taxon>Eukaryota</taxon>
        <taxon>Fungi</taxon>
        <taxon>Dikarya</taxon>
        <taxon>Basidiomycota</taxon>
        <taxon>Ustilaginomycotina</taxon>
        <taxon>Exobasidiomycetes</taxon>
        <taxon>Tilletiales</taxon>
        <taxon>Tilletiaceae</taxon>
        <taxon>Tilletia</taxon>
    </lineage>
</organism>
<proteinExistence type="predicted"/>
<feature type="compositionally biased region" description="Low complexity" evidence="1">
    <location>
        <begin position="80"/>
        <end position="111"/>
    </location>
</feature>
<reference evidence="2" key="2">
    <citation type="journal article" date="2019" name="IMA Fungus">
        <title>Genome sequencing and comparison of five Tilletia species to identify candidate genes for the detection of regulated species infecting wheat.</title>
        <authorList>
            <person name="Nguyen H.D.T."/>
            <person name="Sultana T."/>
            <person name="Kesanakurti P."/>
            <person name="Hambleton S."/>
        </authorList>
    </citation>
    <scope>NUCLEOTIDE SEQUENCE</scope>
    <source>
        <strain evidence="2">DAOMC 236416</strain>
    </source>
</reference>
<feature type="compositionally biased region" description="Polar residues" evidence="1">
    <location>
        <begin position="532"/>
        <end position="544"/>
    </location>
</feature>
<dbReference type="Proteomes" id="UP000077521">
    <property type="component" value="Unassembled WGS sequence"/>
</dbReference>
<feature type="compositionally biased region" description="Low complexity" evidence="1">
    <location>
        <begin position="474"/>
        <end position="498"/>
    </location>
</feature>
<name>A0A177TWU2_9BASI</name>
<feature type="region of interest" description="Disordered" evidence="1">
    <location>
        <begin position="1642"/>
        <end position="1691"/>
    </location>
</feature>
<feature type="compositionally biased region" description="Gly residues" evidence="1">
    <location>
        <begin position="1607"/>
        <end position="1629"/>
    </location>
</feature>
<dbReference type="SUPFAM" id="SSF50729">
    <property type="entry name" value="PH domain-like"/>
    <property type="match status" value="1"/>
</dbReference>
<protein>
    <submittedName>
        <fullName evidence="2">Uncharacterized protein</fullName>
    </submittedName>
</protein>
<feature type="compositionally biased region" description="Polar residues" evidence="1">
    <location>
        <begin position="504"/>
        <end position="514"/>
    </location>
</feature>
<feature type="compositionally biased region" description="Polar residues" evidence="1">
    <location>
        <begin position="59"/>
        <end position="68"/>
    </location>
</feature>
<feature type="region of interest" description="Disordered" evidence="1">
    <location>
        <begin position="1224"/>
        <end position="1337"/>
    </location>
</feature>
<feature type="compositionally biased region" description="Low complexity" evidence="1">
    <location>
        <begin position="905"/>
        <end position="917"/>
    </location>
</feature>
<feature type="region of interest" description="Disordered" evidence="1">
    <location>
        <begin position="1"/>
        <end position="635"/>
    </location>
</feature>
<feature type="compositionally biased region" description="Low complexity" evidence="1">
    <location>
        <begin position="1111"/>
        <end position="1132"/>
    </location>
</feature>
<dbReference type="PANTHER" id="PTHR37283:SF1">
    <property type="entry name" value="PH DOMAIN-CONTAINING PROTEIN YHR131C"/>
    <property type="match status" value="1"/>
</dbReference>
<feature type="compositionally biased region" description="Polar residues" evidence="1">
    <location>
        <begin position="975"/>
        <end position="1000"/>
    </location>
</feature>
<keyword evidence="3" id="KW-1185">Reference proteome</keyword>
<accession>A0A177TWU2</accession>
<feature type="region of interest" description="Disordered" evidence="1">
    <location>
        <begin position="665"/>
        <end position="1207"/>
    </location>
</feature>
<evidence type="ECO:0000256" key="1">
    <source>
        <dbReference type="SAM" id="MobiDB-lite"/>
    </source>
</evidence>
<feature type="compositionally biased region" description="Low complexity" evidence="1">
    <location>
        <begin position="169"/>
        <end position="215"/>
    </location>
</feature>
<feature type="compositionally biased region" description="Polar residues" evidence="1">
    <location>
        <begin position="775"/>
        <end position="789"/>
    </location>
</feature>
<feature type="compositionally biased region" description="Low complexity" evidence="1">
    <location>
        <begin position="434"/>
        <end position="457"/>
    </location>
</feature>
<feature type="compositionally biased region" description="Basic and acidic residues" evidence="1">
    <location>
        <begin position="1890"/>
        <end position="1909"/>
    </location>
</feature>
<dbReference type="Gene3D" id="2.30.29.30">
    <property type="entry name" value="Pleckstrin-homology domain (PH domain)/Phosphotyrosine-binding domain (PTB)"/>
    <property type="match status" value="1"/>
</dbReference>
<feature type="compositionally biased region" description="Gly residues" evidence="1">
    <location>
        <begin position="411"/>
        <end position="421"/>
    </location>
</feature>
<feature type="compositionally biased region" description="Low complexity" evidence="1">
    <location>
        <begin position="142"/>
        <end position="160"/>
    </location>
</feature>
<feature type="compositionally biased region" description="Polar residues" evidence="1">
    <location>
        <begin position="221"/>
        <end position="235"/>
    </location>
</feature>
<feature type="compositionally biased region" description="Polar residues" evidence="1">
    <location>
        <begin position="592"/>
        <end position="601"/>
    </location>
</feature>
<feature type="compositionally biased region" description="Gly residues" evidence="1">
    <location>
        <begin position="1450"/>
        <end position="1462"/>
    </location>
</feature>
<reference evidence="2" key="1">
    <citation type="submission" date="2016-04" db="EMBL/GenBank/DDBJ databases">
        <authorList>
            <person name="Nguyen H.D."/>
            <person name="Samba Siva P."/>
            <person name="Cullis J."/>
            <person name="Levesque C.A."/>
            <person name="Hambleton S."/>
        </authorList>
    </citation>
    <scope>NUCLEOTIDE SEQUENCE</scope>
    <source>
        <strain evidence="2">DAOMC 236416</strain>
    </source>
</reference>
<evidence type="ECO:0000313" key="3">
    <source>
        <dbReference type="Proteomes" id="UP000077521"/>
    </source>
</evidence>
<sequence>MPSAPAHAPASSSPTTPGQLFQRRSSSSASRGGEGAAAGTTAASATAPGLSLDIPPPKTLNSVTASQQEGEDEQIEQLHSPLPSATSVTPSPSPFTATPSTSALPAPKSSSFLSNFRSRKTSASSISNNNSSAGGGLLPNHRLSLSSAFSRSSVNVSRSSEQPSDVSARRGSSSGPSSSSGGLASTLKSLVASALPSPAASPSLSSFSRRSSHSATPTPQPSTRSRFSTEASVNSPAPPSARLSPHSSSNLAPSSAGLHPHLQQPRSSTSSSASLSRRSPSFSSIFAAASSERLDPGSPNAVQRPSADARRDSNLAALGAGMPPIGPRSGSSSAVPGRPSFSAAQPHTQAQSPRLQPASRRASHVSTRAVEHSASQESTQTRKDRERSSFSFASKTKSVIKAAFSSAGNKRAGGGEGGGGNNPDESISSESRRASTALLSATPTSTSVSTSTAALPPHGGELPPAYTFYDATRSSSHSTSGLPPSSSSHSPVTSTFPPRLELSMHSQDSATAPSQGGLLPAHAIARRGVETDGNTGPEQGSAEQVQMPLFSPVQWSSSTFPASGGEAARATGLDEEEEAGQIAPGGPAADLNAQQKATTPALSLHQEPASPTSPRPVERSSSQQESKVDVPYRRASLLPADSQSLAMTSTAANGTGAVLGLGLGTLTSGRRGSQGLHEEVENVDAANARSAEEVPGTASEVGKPAVVQDGERAGGKAPSGLSVTIPTPGLLSTPVSTSPIASSSALAVATSPAPDSSTSSSNRRSRRAMRHLPRLNSSHGRQESASSVQEGRRRRSPSGVAAEALVDSETEVDSVFVTPSASAIISTTESRLRSKESRRRMASSSSDAVPPPPKPNVNGSGGVEEEESQEESDENFTDATEDESTDDDDDGSEESGEEAARRRLMLQQQAGQAAGLMPLSPLAPSARPNLATNGPNTGTNSTGASSNSSGSGSGSLTRMSRPDDIALPPKPAFGQNLSSDSSPFMATASNEAKAGNQTQGGVPAGWVTFANGPLTPSPGDASPGGMGRNQERGVNRTPMPFPRSSTLSVPGSGTGGTQPSPANAGGIIATGSGSGAGSGSSDMPTARPSTNQEGASYFSLRPNPASGAHVRSSTGGRSSGLLPSPSSLSDRNLPPPSPSIITRSRAPSSTSLRSAASRPGTANAGGSASGAAGGAGTLPLTPGGSGLVAFTPAGTGMRPRTTMEGGLSPLSAADLAALPKALGGKGKARAKPSAAGMTSADVEGSGNLAATSPTTGTSVSSNLAAPLPASPSTPAGRSPALSTISADFSNQTVELSASSGTTDSSNTQPVHRTVLDSLRPPPTRKSTRPELYHQKSQSLMDLSSSLTPFGSMPRGSAAQRPVERSLVDSSIGDGSAGVDAGAAARARLPSSTDTSSVVGQTHAVAQSLKRALPSFLLPDKDGTSQGPKDTASALLAASTGAAVVGGLSGSGLRGSEVGGTAGREGDVSSRLARPETPGLQRRRSMYELRHEPPPYSVLLRRPEGLNQTIMPREEEGKERLPTYKCSVHIEGYLSRKLEFSAPNVQAKDRSWKRQYFVLHGTSLRVYKHDLSQLSLSGKENAWGKMEGFHIHSEPLGDEGLRDQGTTATGGGYASASGPGGGGLSNGGGSRARPVIINPVVGSGEKASWTPVPAQEETMGGGGGQTQARRTSAGARERDNSSGGGGFSHIHNNSQPSAAIVYQARQTFSMTQEGKLGLVRHYSLQRAESGLAADYLKRKHIVRVRAEGEQFLLQTSSDRHVVNWIEALQAATNVALDLEARPMPKFITLPRRRRRRRREPDGTIATDGAPPAAAGGAGNGGAATATIAPERESPRERAARLRRQEEADLAEAQRRSLADMGSGASPTSAGGGGGGILGRDTRRPSGNARESSPHNDAMEEMLREEHEDWGRQTAAVM</sequence>
<gene>
    <name evidence="2" type="ORF">A4X13_0g5792</name>
</gene>
<feature type="compositionally biased region" description="Polar residues" evidence="1">
    <location>
        <begin position="1280"/>
        <end position="1310"/>
    </location>
</feature>
<feature type="compositionally biased region" description="Polar residues" evidence="1">
    <location>
        <begin position="1389"/>
        <end position="1399"/>
    </location>
</feature>
<dbReference type="InterPro" id="IPR001849">
    <property type="entry name" value="PH_domain"/>
</dbReference>